<evidence type="ECO:0000313" key="6">
    <source>
        <dbReference type="Proteomes" id="UP000031586"/>
    </source>
</evidence>
<dbReference type="GO" id="GO:0008170">
    <property type="term" value="F:N-methyltransferase activity"/>
    <property type="evidence" value="ECO:0007669"/>
    <property type="project" value="InterPro"/>
</dbReference>
<dbReference type="InterPro" id="IPR029063">
    <property type="entry name" value="SAM-dependent_MTases_sf"/>
</dbReference>
<evidence type="ECO:0000256" key="2">
    <source>
        <dbReference type="ARBA" id="ARBA00022679"/>
    </source>
</evidence>
<dbReference type="AlphaFoldDB" id="A0A0C1ZAC7"/>
<dbReference type="GO" id="GO:0032259">
    <property type="term" value="P:methylation"/>
    <property type="evidence" value="ECO:0007669"/>
    <property type="project" value="UniProtKB-KW"/>
</dbReference>
<accession>A0A0C1ZAC7</accession>
<dbReference type="Pfam" id="PF01555">
    <property type="entry name" value="N6_N4_Mtase"/>
    <property type="match status" value="1"/>
</dbReference>
<evidence type="ECO:0000259" key="4">
    <source>
        <dbReference type="Pfam" id="PF01555"/>
    </source>
</evidence>
<sequence>MSSAVLNNTLIMNTVSSIYESEESLDNRSLYEMVASKLGVSLSDFQAPVGKSQTVRNLMTRKIRWAQQTLKIKGLLEQKSRGVWELLKTNKKDEYLHATIDGKMIIALSTDLGVSICADSRTVFASGVIDEPIHLTLTSSPYPIQKPRAYGGESDMNAWLDMMMKTLEPIVERLAKGGSIVINLSNDVFLKGLPARSLYLEYFTIACWEKLGLYLMERGVWNSNKYPSPTQWACVKRYHAKSSYEPVLWFCNDPLACPADNRRILEEHSESHRQFVESGGMKYEYQHGDGAYRKRVGEFSKLGSGRIPNNSFYIPNNCLSGREVNQYAKALGLPVHSAKMPESLANRFVRHLTEEGQVVLDHYSGTGTTPEACELTGRRWFAIERVWEYVRQSFRRFDIHNIDYWVNPAFLAAQNEF</sequence>
<reference evidence="5 6" key="1">
    <citation type="submission" date="2014-07" db="EMBL/GenBank/DDBJ databases">
        <title>Unique and conserved regions in Vibrio harveyi and related species in comparison with the shrimp pathogen Vibrio harveyi CAIM 1792.</title>
        <authorList>
            <person name="Espinoza-Valles I."/>
            <person name="Vora G."/>
            <person name="Leekitcharoenphon P."/>
            <person name="Ussery D."/>
            <person name="Hoj L."/>
            <person name="Gomez-Gil B."/>
        </authorList>
    </citation>
    <scope>NUCLEOTIDE SEQUENCE [LARGE SCALE GENOMIC DNA]</scope>
    <source>
        <strain evidence="6">CAIM 1854 / LMG 25443</strain>
    </source>
</reference>
<evidence type="ECO:0000256" key="3">
    <source>
        <dbReference type="RuleBase" id="RU362026"/>
    </source>
</evidence>
<name>A0A0C1ZAC7_9VIBR</name>
<keyword evidence="2" id="KW-0808">Transferase</keyword>
<feature type="domain" description="DNA methylase N-4/N-6" evidence="4">
    <location>
        <begin position="133"/>
        <end position="393"/>
    </location>
</feature>
<comment type="similarity">
    <text evidence="3">Belongs to the N(4)/N(6)-methyltransferase family.</text>
</comment>
<gene>
    <name evidence="5" type="ORF">H735_09340</name>
</gene>
<dbReference type="EMBL" id="JPRD01000015">
    <property type="protein sequence ID" value="KIF53134.1"/>
    <property type="molecule type" value="Genomic_DNA"/>
</dbReference>
<dbReference type="InterPro" id="IPR001091">
    <property type="entry name" value="RM_Methyltransferase"/>
</dbReference>
<dbReference type="PATRIC" id="fig|1229493.5.peg.952"/>
<keyword evidence="1" id="KW-0489">Methyltransferase</keyword>
<evidence type="ECO:0000313" key="5">
    <source>
        <dbReference type="EMBL" id="KIF53134.1"/>
    </source>
</evidence>
<dbReference type="GO" id="GO:0003677">
    <property type="term" value="F:DNA binding"/>
    <property type="evidence" value="ECO:0007669"/>
    <property type="project" value="InterPro"/>
</dbReference>
<proteinExistence type="inferred from homology"/>
<dbReference type="SUPFAM" id="SSF53335">
    <property type="entry name" value="S-adenosyl-L-methionine-dependent methyltransferases"/>
    <property type="match status" value="1"/>
</dbReference>
<dbReference type="RefSeq" id="WP_020194310.1">
    <property type="nucleotide sequence ID" value="NZ_BAOH01000005.1"/>
</dbReference>
<dbReference type="EC" id="2.1.1.-" evidence="3"/>
<comment type="caution">
    <text evidence="5">The sequence shown here is derived from an EMBL/GenBank/DDBJ whole genome shotgun (WGS) entry which is preliminary data.</text>
</comment>
<dbReference type="InterPro" id="IPR002941">
    <property type="entry name" value="DNA_methylase_N4/N6"/>
</dbReference>
<protein>
    <recommendedName>
        <fullName evidence="3">Methyltransferase</fullName>
        <ecNumber evidence="3">2.1.1.-</ecNumber>
    </recommendedName>
</protein>
<organism evidence="5 6">
    <name type="scientific">Vibrio owensii CAIM 1854 = LMG 25443</name>
    <dbReference type="NCBI Taxonomy" id="1229493"/>
    <lineage>
        <taxon>Bacteria</taxon>
        <taxon>Pseudomonadati</taxon>
        <taxon>Pseudomonadota</taxon>
        <taxon>Gammaproteobacteria</taxon>
        <taxon>Vibrionales</taxon>
        <taxon>Vibrionaceae</taxon>
        <taxon>Vibrio</taxon>
    </lineage>
</organism>
<dbReference type="Gene3D" id="3.40.50.150">
    <property type="entry name" value="Vaccinia Virus protein VP39"/>
    <property type="match status" value="1"/>
</dbReference>
<evidence type="ECO:0000256" key="1">
    <source>
        <dbReference type="ARBA" id="ARBA00022603"/>
    </source>
</evidence>
<dbReference type="PRINTS" id="PR00508">
    <property type="entry name" value="S21N4MTFRASE"/>
</dbReference>
<dbReference type="Proteomes" id="UP000031586">
    <property type="component" value="Unassembled WGS sequence"/>
</dbReference>